<dbReference type="Pfam" id="PF02720">
    <property type="entry name" value="DUF222"/>
    <property type="match status" value="1"/>
</dbReference>
<sequence>MRTMLTGALLETPADPPVPAPGALPITPAEAAAESTSDALPDALSDPSLNAVPNVSPDAVPGALSDALPDDLLNSRVINAWVDRLSRFDRDVPDAERIEQLRALERLKSAAAAAQARIAVDLDTSMRAGQAAAGLPAQRQGRGVAAQVALARQESPYRGGRHLGLAKVLVAEMPHTLTALAQGAISEWRAGLLAQETIFLSREHRQLVDAHLCADSSGLAGWGDRRLTGEIRKIAYRLDPAGYTRRRARAESERRVTSRPAPDVMARVTALLPVAHGVAVHAALRKAADTAIAAGDGRTRGQLMADTLVQRVTGQATAAGVPAEIHLIMTDRTLLGEGQGGGEDGGSEQPALLAGYGPIPAGLARRLAVSAAETEVAWLRRLYATPDTGRLVGMDSTRRVFPAGLARFIEIRDQYCTTPWCDAPIRHIDHALPHHQDGATSADNGNGTCAQCNYARQAPGWEIRAEPGPRHSLRITTPTGHGYRSTAPPPPGHPRSERRSPTSPRARRTRGTSSSERPTPDGPANRVR</sequence>
<feature type="region of interest" description="Disordered" evidence="1">
    <location>
        <begin position="463"/>
        <end position="528"/>
    </location>
</feature>
<feature type="region of interest" description="Disordered" evidence="1">
    <location>
        <begin position="30"/>
        <end position="49"/>
    </location>
</feature>
<proteinExistence type="predicted"/>
<dbReference type="AlphaFoldDB" id="A0A561T0L2"/>
<reference evidence="3 4" key="1">
    <citation type="submission" date="2019-06" db="EMBL/GenBank/DDBJ databases">
        <title>Sequencing the genomes of 1000 actinobacteria strains.</title>
        <authorList>
            <person name="Klenk H.-P."/>
        </authorList>
    </citation>
    <scope>NUCLEOTIDE SEQUENCE [LARGE SCALE GENOMIC DNA]</scope>
    <source>
        <strain evidence="3 4">DSM 45671</strain>
    </source>
</reference>
<feature type="region of interest" description="Disordered" evidence="1">
    <location>
        <begin position="1"/>
        <end position="25"/>
    </location>
</feature>
<feature type="domain" description="HNH nuclease" evidence="2">
    <location>
        <begin position="404"/>
        <end position="454"/>
    </location>
</feature>
<dbReference type="InterPro" id="IPR003870">
    <property type="entry name" value="DUF222"/>
</dbReference>
<dbReference type="SMART" id="SM00507">
    <property type="entry name" value="HNHc"/>
    <property type="match status" value="1"/>
</dbReference>
<accession>A0A561T0L2</accession>
<dbReference type="EMBL" id="VIWU01000001">
    <property type="protein sequence ID" value="TWF80641.1"/>
    <property type="molecule type" value="Genomic_DNA"/>
</dbReference>
<protein>
    <submittedName>
        <fullName evidence="3">Uncharacterized protein DUF222</fullName>
    </submittedName>
</protein>
<dbReference type="InterPro" id="IPR003615">
    <property type="entry name" value="HNH_nuc"/>
</dbReference>
<evidence type="ECO:0000313" key="3">
    <source>
        <dbReference type="EMBL" id="TWF80641.1"/>
    </source>
</evidence>
<name>A0A561T0L2_9PSEU</name>
<dbReference type="Proteomes" id="UP000321261">
    <property type="component" value="Unassembled WGS sequence"/>
</dbReference>
<evidence type="ECO:0000256" key="1">
    <source>
        <dbReference type="SAM" id="MobiDB-lite"/>
    </source>
</evidence>
<evidence type="ECO:0000313" key="4">
    <source>
        <dbReference type="Proteomes" id="UP000321261"/>
    </source>
</evidence>
<organism evidence="3 4">
    <name type="scientific">Pseudonocardia hierapolitana</name>
    <dbReference type="NCBI Taxonomy" id="1128676"/>
    <lineage>
        <taxon>Bacteria</taxon>
        <taxon>Bacillati</taxon>
        <taxon>Actinomycetota</taxon>
        <taxon>Actinomycetes</taxon>
        <taxon>Pseudonocardiales</taxon>
        <taxon>Pseudonocardiaceae</taxon>
        <taxon>Pseudonocardia</taxon>
    </lineage>
</organism>
<evidence type="ECO:0000259" key="2">
    <source>
        <dbReference type="SMART" id="SM00507"/>
    </source>
</evidence>
<dbReference type="CDD" id="cd00085">
    <property type="entry name" value="HNHc"/>
    <property type="match status" value="1"/>
</dbReference>
<keyword evidence="4" id="KW-1185">Reference proteome</keyword>
<comment type="caution">
    <text evidence="3">The sequence shown here is derived from an EMBL/GenBank/DDBJ whole genome shotgun (WGS) entry which is preliminary data.</text>
</comment>
<gene>
    <name evidence="3" type="ORF">FHX44_116584</name>
</gene>